<evidence type="ECO:0000313" key="3">
    <source>
        <dbReference type="EMBL" id="XCH47773.1"/>
    </source>
</evidence>
<feature type="coiled-coil region" evidence="1">
    <location>
        <begin position="26"/>
        <end position="53"/>
    </location>
</feature>
<dbReference type="RefSeq" id="WP_353685434.1">
    <property type="nucleotide sequence ID" value="NZ_CP144374.1"/>
</dbReference>
<feature type="signal peptide" evidence="2">
    <location>
        <begin position="1"/>
        <end position="20"/>
    </location>
</feature>
<name>A0AAU8H2N8_9BACT</name>
<evidence type="ECO:0000256" key="1">
    <source>
        <dbReference type="SAM" id="Coils"/>
    </source>
</evidence>
<protein>
    <submittedName>
        <fullName evidence="3">Uncharacterized protein</fullName>
    </submittedName>
</protein>
<keyword evidence="1" id="KW-0175">Coiled coil</keyword>
<reference evidence="3" key="1">
    <citation type="submission" date="2024-01" db="EMBL/GenBank/DDBJ databases">
        <title>The first autotrophic representatives of the genus Thermodesulfovibrio.</title>
        <authorList>
            <person name="Maltseva A.I."/>
            <person name="Elcheninov A.G."/>
            <person name="Kublanov I.V."/>
            <person name="Lebedinsky A.V."/>
            <person name="Frolov E.N."/>
        </authorList>
    </citation>
    <scope>NUCLEOTIDE SEQUENCE</scope>
    <source>
        <strain evidence="3">3462-1</strain>
    </source>
</reference>
<sequence>MILFVLVIISLLMFCNTTFAGWDAIIQDVHKEQEHIMQEQKEAEKEVERIGKEGLFEKMVKDYLTQPSIDMSYEDKFLAAVEIGRYITAHKICIQKQKNNPDAVKKCAEEIEKARKERKGGCVDLKRVSFLIGVVRAEEARIRSLGKSCIKATSGDEKLIQCKIAQETLKLTNERATFNFFLGTGTVPTEIGDVIFGAPFKVTQIHSFPVSGIVYDIVVNGGVITMLVPTTKYYITIKTMQDVMASPTLMPKDITGEIIDFSMPFNLSEAKTIITPAKGFSMDTKAVIDVMNEMIRNTNIFCYLSFEEILTSEKSRNALVESMIEYLTYPNYLARLEGTAGKAHPFKGKMKSLKH</sequence>
<accession>A0AAU8H2N8</accession>
<keyword evidence="2" id="KW-0732">Signal</keyword>
<dbReference type="AlphaFoldDB" id="A0AAU8H2N8"/>
<gene>
    <name evidence="3" type="ORF">V4D31_05320</name>
</gene>
<evidence type="ECO:0000256" key="2">
    <source>
        <dbReference type="SAM" id="SignalP"/>
    </source>
</evidence>
<dbReference type="KEGG" id="tob:V4D31_05320"/>
<proteinExistence type="predicted"/>
<organism evidence="3">
    <name type="scientific">Thermodesulfovibrio obliviosus</name>
    <dbReference type="NCBI Taxonomy" id="3118332"/>
    <lineage>
        <taxon>Bacteria</taxon>
        <taxon>Pseudomonadati</taxon>
        <taxon>Nitrospirota</taxon>
        <taxon>Thermodesulfovibrionia</taxon>
        <taxon>Thermodesulfovibrionales</taxon>
        <taxon>Thermodesulfovibrionaceae</taxon>
        <taxon>Thermodesulfovibrio</taxon>
    </lineage>
</organism>
<feature type="chain" id="PRO_5043493454" evidence="2">
    <location>
        <begin position="21"/>
        <end position="355"/>
    </location>
</feature>
<dbReference type="EMBL" id="CP144374">
    <property type="protein sequence ID" value="XCH47773.1"/>
    <property type="molecule type" value="Genomic_DNA"/>
</dbReference>